<dbReference type="Pfam" id="PF22157">
    <property type="entry name" value="SupH-like_C"/>
    <property type="match status" value="1"/>
</dbReference>
<dbReference type="Proteomes" id="UP000317982">
    <property type="component" value="Unassembled WGS sequence"/>
</dbReference>
<dbReference type="CDD" id="cd11334">
    <property type="entry name" value="AmyAc_TreS"/>
    <property type="match status" value="1"/>
</dbReference>
<protein>
    <submittedName>
        <fullName evidence="2">Trehalose synthase</fullName>
    </submittedName>
</protein>
<accession>A0A545AQL6</accession>
<gene>
    <name evidence="2" type="ORF">FL583_17990</name>
</gene>
<dbReference type="InterPro" id="IPR013780">
    <property type="entry name" value="Glyco_hydro_b"/>
</dbReference>
<dbReference type="GO" id="GO:0005975">
    <property type="term" value="P:carbohydrate metabolic process"/>
    <property type="evidence" value="ECO:0007669"/>
    <property type="project" value="InterPro"/>
</dbReference>
<name>A0A545AQL6_9ACTN</name>
<evidence type="ECO:0000313" key="3">
    <source>
        <dbReference type="Proteomes" id="UP000317982"/>
    </source>
</evidence>
<dbReference type="AlphaFoldDB" id="A0A545AQL6"/>
<dbReference type="SMART" id="SM00642">
    <property type="entry name" value="Aamy"/>
    <property type="match status" value="1"/>
</dbReference>
<feature type="domain" description="Glycosyl hydrolase family 13 catalytic" evidence="1">
    <location>
        <begin position="16"/>
        <end position="413"/>
    </location>
</feature>
<dbReference type="PANTHER" id="PTHR10357">
    <property type="entry name" value="ALPHA-AMYLASE FAMILY MEMBER"/>
    <property type="match status" value="1"/>
</dbReference>
<dbReference type="EMBL" id="VIRS01000012">
    <property type="protein sequence ID" value="TQS43531.1"/>
    <property type="molecule type" value="Genomic_DNA"/>
</dbReference>
<evidence type="ECO:0000259" key="1">
    <source>
        <dbReference type="SMART" id="SM00642"/>
    </source>
</evidence>
<dbReference type="Gene3D" id="3.20.20.80">
    <property type="entry name" value="Glycosidases"/>
    <property type="match status" value="1"/>
</dbReference>
<dbReference type="InParanoid" id="A0A545AQL6"/>
<keyword evidence="3" id="KW-1185">Reference proteome</keyword>
<dbReference type="InterPro" id="IPR006047">
    <property type="entry name" value="GH13_cat_dom"/>
</dbReference>
<dbReference type="InterPro" id="IPR017853">
    <property type="entry name" value="GH"/>
</dbReference>
<dbReference type="SUPFAM" id="SSF51445">
    <property type="entry name" value="(Trans)glycosidases"/>
    <property type="match status" value="1"/>
</dbReference>
<comment type="caution">
    <text evidence="2">The sequence shown here is derived from an EMBL/GenBank/DDBJ whole genome shotgun (WGS) entry which is preliminary data.</text>
</comment>
<sequence length="555" mass="62832">MPEHWYREAVVYCCDVETFQDSNGDGVGDFPGLISRLDYLARLGITCLWLNPIHPTPNRDDGYDVADFYAVDPRLGTLGDFAELLHEAGNRGIRVIIDLVVNHTSNQHPWFQSARKSEDSPYRDWYIWSSEEPKDRHEGMVFPGEQKETWTYDRTAKAWYYHRFYDFMPDLNTANPEVKDEIKRIAAFWVQLGVAGFRMDAAPFVIEARPNETKDFTFLTDLRSHLQWRRGDAVILAEANVGPDEVGQYFGDEGGSANRLHMLFDFALNARLMLALARQDSEPVVDALRDTPKLPEAAQWATFLRNHDEVDLSKLTAEQRADVFAAFGPEKDMQLYDRGIRRRMASMLGGDRRRIELAYAMQFSLRGTPVIRYGEELGMGEDLSLTGRDAIRTPMQWTPGVNAGFSTGQDLVRPVIKDGLETTNVIVQQQNPRSLLSWFERMIRTLRQCPEVGLGECSVVDVPKPRHVLAHQADQPDRGKMVFLHNLADEEVTVDLSALGNAGNDPYELLADKDYPPVDASLSKISLGGYGYRWIRLRDSQGRHTGGQSTRGGLA</sequence>
<proteinExistence type="predicted"/>
<dbReference type="Gene3D" id="3.90.400.10">
    <property type="entry name" value="Oligo-1,6-glucosidase, Domain 2"/>
    <property type="match status" value="1"/>
</dbReference>
<reference evidence="2 3" key="1">
    <citation type="submission" date="2019-07" db="EMBL/GenBank/DDBJ databases">
        <title>Cryptosporangium phraense sp. nov., isolated from plant litter.</title>
        <authorList>
            <person name="Suriyachadkun C."/>
        </authorList>
    </citation>
    <scope>NUCLEOTIDE SEQUENCE [LARGE SCALE GENOMIC DNA]</scope>
    <source>
        <strain evidence="2 3">A-T 5661</strain>
    </source>
</reference>
<dbReference type="Gene3D" id="2.60.40.1180">
    <property type="entry name" value="Golgi alpha-mannosidase II"/>
    <property type="match status" value="1"/>
</dbReference>
<dbReference type="PANTHER" id="PTHR10357:SF219">
    <property type="entry name" value="MALTOSE ALPHA-D-GLUCOSYLTRANSFERASE"/>
    <property type="match status" value="1"/>
</dbReference>
<dbReference type="Pfam" id="PF00128">
    <property type="entry name" value="Alpha-amylase"/>
    <property type="match status" value="2"/>
</dbReference>
<dbReference type="OrthoDB" id="9043248at2"/>
<evidence type="ECO:0000313" key="2">
    <source>
        <dbReference type="EMBL" id="TQS43531.1"/>
    </source>
</evidence>
<dbReference type="InterPro" id="IPR054049">
    <property type="entry name" value="SupH-like_C"/>
</dbReference>
<dbReference type="RefSeq" id="WP_142705833.1">
    <property type="nucleotide sequence ID" value="NZ_VIRS01000012.1"/>
</dbReference>
<dbReference type="InterPro" id="IPR045857">
    <property type="entry name" value="O16G_dom_2"/>
</dbReference>
<organism evidence="2 3">
    <name type="scientific">Cryptosporangium phraense</name>
    <dbReference type="NCBI Taxonomy" id="2593070"/>
    <lineage>
        <taxon>Bacteria</taxon>
        <taxon>Bacillati</taxon>
        <taxon>Actinomycetota</taxon>
        <taxon>Actinomycetes</taxon>
        <taxon>Cryptosporangiales</taxon>
        <taxon>Cryptosporangiaceae</taxon>
        <taxon>Cryptosporangium</taxon>
    </lineage>
</organism>